<evidence type="ECO:0000256" key="2">
    <source>
        <dbReference type="ARBA" id="ARBA00001946"/>
    </source>
</evidence>
<evidence type="ECO:0000256" key="16">
    <source>
        <dbReference type="RuleBase" id="RU003515"/>
    </source>
</evidence>
<keyword evidence="9 14" id="KW-0540">Nuclease</keyword>
<dbReference type="HAMAP" id="MF_00052_B">
    <property type="entry name" value="RNase_HII_B"/>
    <property type="match status" value="1"/>
</dbReference>
<reference evidence="18 19" key="1">
    <citation type="submission" date="2020-08" db="EMBL/GenBank/DDBJ databases">
        <title>Genomic Encyclopedia of Type Strains, Phase IV (KMG-IV): sequencing the most valuable type-strain genomes for metagenomic binning, comparative biology and taxonomic classification.</title>
        <authorList>
            <person name="Goeker M."/>
        </authorList>
    </citation>
    <scope>NUCLEOTIDE SEQUENCE [LARGE SCALE GENOMIC DNA]</scope>
    <source>
        <strain evidence="18 19">DSM 105481</strain>
    </source>
</reference>
<organism evidence="18 19">
    <name type="scientific">Peribacillus huizhouensis</name>
    <dbReference type="NCBI Taxonomy" id="1501239"/>
    <lineage>
        <taxon>Bacteria</taxon>
        <taxon>Bacillati</taxon>
        <taxon>Bacillota</taxon>
        <taxon>Bacilli</taxon>
        <taxon>Bacillales</taxon>
        <taxon>Bacillaceae</taxon>
        <taxon>Peribacillus</taxon>
    </lineage>
</organism>
<comment type="catalytic activity">
    <reaction evidence="1 14 15 16">
        <text>Endonucleolytic cleavage to 5'-phosphomonoester.</text>
        <dbReference type="EC" id="3.1.26.4"/>
    </reaction>
</comment>
<evidence type="ECO:0000256" key="5">
    <source>
        <dbReference type="ARBA" id="ARBA00007383"/>
    </source>
</evidence>
<comment type="subcellular location">
    <subcellularLocation>
        <location evidence="4 14">Cytoplasm</location>
    </subcellularLocation>
</comment>
<dbReference type="EC" id="3.1.26.4" evidence="6 14"/>
<dbReference type="NCBIfam" id="NF000594">
    <property type="entry name" value="PRK00015.1-1"/>
    <property type="match status" value="1"/>
</dbReference>
<keyword evidence="8 14" id="KW-0963">Cytoplasm</keyword>
<feature type="binding site" evidence="14 15">
    <location>
        <position position="79"/>
    </location>
    <ligand>
        <name>a divalent metal cation</name>
        <dbReference type="ChEBI" id="CHEBI:60240"/>
    </ligand>
</feature>
<proteinExistence type="inferred from homology"/>
<dbReference type="PANTHER" id="PTHR10954">
    <property type="entry name" value="RIBONUCLEASE H2 SUBUNIT A"/>
    <property type="match status" value="1"/>
</dbReference>
<keyword evidence="13 14" id="KW-0464">Manganese</keyword>
<evidence type="ECO:0000256" key="7">
    <source>
        <dbReference type="ARBA" id="ARBA00019179"/>
    </source>
</evidence>
<dbReference type="InterPro" id="IPR001352">
    <property type="entry name" value="RNase_HII/HIII"/>
</dbReference>
<evidence type="ECO:0000256" key="8">
    <source>
        <dbReference type="ARBA" id="ARBA00022490"/>
    </source>
</evidence>
<evidence type="ECO:0000256" key="6">
    <source>
        <dbReference type="ARBA" id="ARBA00012180"/>
    </source>
</evidence>
<dbReference type="Pfam" id="PF01351">
    <property type="entry name" value="RNase_HII"/>
    <property type="match status" value="1"/>
</dbReference>
<evidence type="ECO:0000313" key="18">
    <source>
        <dbReference type="EMBL" id="MBA9024890.1"/>
    </source>
</evidence>
<dbReference type="PANTHER" id="PTHR10954:SF18">
    <property type="entry name" value="RIBONUCLEASE HII"/>
    <property type="match status" value="1"/>
</dbReference>
<protein>
    <recommendedName>
        <fullName evidence="7 14">Ribonuclease HII</fullName>
        <shortName evidence="14">RNase HII</shortName>
        <ecNumber evidence="6 14">3.1.26.4</ecNumber>
    </recommendedName>
</protein>
<evidence type="ECO:0000256" key="14">
    <source>
        <dbReference type="HAMAP-Rule" id="MF_00052"/>
    </source>
</evidence>
<evidence type="ECO:0000256" key="9">
    <source>
        <dbReference type="ARBA" id="ARBA00022722"/>
    </source>
</evidence>
<dbReference type="SUPFAM" id="SSF53098">
    <property type="entry name" value="Ribonuclease H-like"/>
    <property type="match status" value="1"/>
</dbReference>
<dbReference type="EMBL" id="JACJHX010000001">
    <property type="protein sequence ID" value="MBA9024890.1"/>
    <property type="molecule type" value="Genomic_DNA"/>
</dbReference>
<feature type="binding site" evidence="14 15">
    <location>
        <position position="80"/>
    </location>
    <ligand>
        <name>a divalent metal cation</name>
        <dbReference type="ChEBI" id="CHEBI:60240"/>
    </ligand>
</feature>
<evidence type="ECO:0000256" key="11">
    <source>
        <dbReference type="ARBA" id="ARBA00022759"/>
    </source>
</evidence>
<dbReference type="RefSeq" id="WP_235179165.1">
    <property type="nucleotide sequence ID" value="NZ_JACJHX010000001.1"/>
</dbReference>
<dbReference type="PROSITE" id="PS51975">
    <property type="entry name" value="RNASE_H_2"/>
    <property type="match status" value="1"/>
</dbReference>
<comment type="function">
    <text evidence="3 14 16">Endonuclease that specifically degrades the RNA of RNA-DNA hybrids.</text>
</comment>
<dbReference type="Proteomes" id="UP000626697">
    <property type="component" value="Unassembled WGS sequence"/>
</dbReference>
<feature type="domain" description="RNase H type-2" evidence="17">
    <location>
        <begin position="73"/>
        <end position="259"/>
    </location>
</feature>
<keyword evidence="11 14" id="KW-0255">Endonuclease</keyword>
<dbReference type="InterPro" id="IPR024567">
    <property type="entry name" value="RNase_HII/HIII_dom"/>
</dbReference>
<keyword evidence="19" id="KW-1185">Reference proteome</keyword>
<comment type="cofactor">
    <cofactor evidence="2">
        <name>Mg(2+)</name>
        <dbReference type="ChEBI" id="CHEBI:18420"/>
    </cofactor>
</comment>
<keyword evidence="12 14" id="KW-0378">Hydrolase</keyword>
<gene>
    <name evidence="14" type="primary">rnhB</name>
    <name evidence="18" type="ORF">HNP81_000172</name>
</gene>
<dbReference type="InterPro" id="IPR036397">
    <property type="entry name" value="RNaseH_sf"/>
</dbReference>
<evidence type="ECO:0000313" key="19">
    <source>
        <dbReference type="Proteomes" id="UP000626697"/>
    </source>
</evidence>
<name>A0ABR6CIP6_9BACI</name>
<sequence>MTNNMKIKDIAEKLLTITEPNDPFLDQCKMDERKGVGDLLLKWKNRYQKEFQLQEVFKQMCTNETELRKQGFSVVVGIDEVGRGPLAGPVVACAVILPEDFYCPGLTDSKQLSETKRNHFFEIIRDQAVAIGTGIIESEVIDQINIYEATKKAMLMAITNLGITPDYLLIDAMKLEVPIPQLSIIKGDSKSISIAAASIMAKVTRDRMMKEYAIQYPHYAFEKNMGYGTKAHLEGLDQFGITPWHRKSFSPLKEMFGNK</sequence>
<evidence type="ECO:0000256" key="13">
    <source>
        <dbReference type="ARBA" id="ARBA00023211"/>
    </source>
</evidence>
<evidence type="ECO:0000256" key="1">
    <source>
        <dbReference type="ARBA" id="ARBA00000077"/>
    </source>
</evidence>
<feature type="binding site" evidence="14 15">
    <location>
        <position position="171"/>
    </location>
    <ligand>
        <name>a divalent metal cation</name>
        <dbReference type="ChEBI" id="CHEBI:60240"/>
    </ligand>
</feature>
<evidence type="ECO:0000256" key="10">
    <source>
        <dbReference type="ARBA" id="ARBA00022723"/>
    </source>
</evidence>
<evidence type="ECO:0000256" key="4">
    <source>
        <dbReference type="ARBA" id="ARBA00004496"/>
    </source>
</evidence>
<accession>A0ABR6CIP6</accession>
<comment type="cofactor">
    <cofactor evidence="14 15">
        <name>Mn(2+)</name>
        <dbReference type="ChEBI" id="CHEBI:29035"/>
    </cofactor>
    <cofactor evidence="14 15">
        <name>Mg(2+)</name>
        <dbReference type="ChEBI" id="CHEBI:18420"/>
    </cofactor>
    <text evidence="14 15">Manganese or magnesium. Binds 1 divalent metal ion per monomer in the absence of substrate. May bind a second metal ion after substrate binding.</text>
</comment>
<evidence type="ECO:0000256" key="3">
    <source>
        <dbReference type="ARBA" id="ARBA00004065"/>
    </source>
</evidence>
<dbReference type="InterPro" id="IPR012337">
    <property type="entry name" value="RNaseH-like_sf"/>
</dbReference>
<dbReference type="CDD" id="cd07182">
    <property type="entry name" value="RNase_HII_bacteria_HII_like"/>
    <property type="match status" value="1"/>
</dbReference>
<comment type="similarity">
    <text evidence="5 14 16">Belongs to the RNase HII family.</text>
</comment>
<evidence type="ECO:0000256" key="12">
    <source>
        <dbReference type="ARBA" id="ARBA00022801"/>
    </source>
</evidence>
<dbReference type="NCBIfam" id="NF000595">
    <property type="entry name" value="PRK00015.1-3"/>
    <property type="match status" value="1"/>
</dbReference>
<evidence type="ECO:0000259" key="17">
    <source>
        <dbReference type="PROSITE" id="PS51975"/>
    </source>
</evidence>
<keyword evidence="10 14" id="KW-0479">Metal-binding</keyword>
<dbReference type="InterPro" id="IPR022898">
    <property type="entry name" value="RNase_HII"/>
</dbReference>
<dbReference type="GO" id="GO:0004523">
    <property type="term" value="F:RNA-DNA hybrid ribonuclease activity"/>
    <property type="evidence" value="ECO:0007669"/>
    <property type="project" value="UniProtKB-EC"/>
</dbReference>
<evidence type="ECO:0000256" key="15">
    <source>
        <dbReference type="PROSITE-ProRule" id="PRU01319"/>
    </source>
</evidence>
<comment type="caution">
    <text evidence="18">The sequence shown here is derived from an EMBL/GenBank/DDBJ whole genome shotgun (WGS) entry which is preliminary data.</text>
</comment>
<dbReference type="Gene3D" id="3.30.420.10">
    <property type="entry name" value="Ribonuclease H-like superfamily/Ribonuclease H"/>
    <property type="match status" value="1"/>
</dbReference>